<protein>
    <submittedName>
        <fullName evidence="1">Uncharacterized protein</fullName>
    </submittedName>
</protein>
<keyword evidence="2" id="KW-1185">Reference proteome</keyword>
<sequence length="164" mass="19736">MQINKENYLKNNQIDFLFIDQQEIKIFIKRLLCTVIQIIQLFNSLLFFNDQFNLALFFSNDITSIQQEFIQLNIEFFPALLSELIEDKKPINQGMMEYKIKKLNYMKIWYHVKGKKMNKFNYGEVYQALKSHIMLQINKIRLVDVDCFVLVFNLDIESLKDFIN</sequence>
<evidence type="ECO:0000313" key="2">
    <source>
        <dbReference type="Proteomes" id="UP000688137"/>
    </source>
</evidence>
<proteinExistence type="predicted"/>
<gene>
    <name evidence="1" type="ORF">PPRIM_AZ9-3.1.T0870006</name>
</gene>
<accession>A0A8S1NKB2</accession>
<dbReference type="Proteomes" id="UP000688137">
    <property type="component" value="Unassembled WGS sequence"/>
</dbReference>
<name>A0A8S1NKB2_PARPR</name>
<dbReference type="EMBL" id="CAJJDM010000090">
    <property type="protein sequence ID" value="CAD8090896.1"/>
    <property type="molecule type" value="Genomic_DNA"/>
</dbReference>
<organism evidence="1 2">
    <name type="scientific">Paramecium primaurelia</name>
    <dbReference type="NCBI Taxonomy" id="5886"/>
    <lineage>
        <taxon>Eukaryota</taxon>
        <taxon>Sar</taxon>
        <taxon>Alveolata</taxon>
        <taxon>Ciliophora</taxon>
        <taxon>Intramacronucleata</taxon>
        <taxon>Oligohymenophorea</taxon>
        <taxon>Peniculida</taxon>
        <taxon>Parameciidae</taxon>
        <taxon>Paramecium</taxon>
    </lineage>
</organism>
<reference evidence="1" key="1">
    <citation type="submission" date="2021-01" db="EMBL/GenBank/DDBJ databases">
        <authorList>
            <consortium name="Genoscope - CEA"/>
            <person name="William W."/>
        </authorList>
    </citation>
    <scope>NUCLEOTIDE SEQUENCE</scope>
</reference>
<dbReference type="AlphaFoldDB" id="A0A8S1NKB2"/>
<comment type="caution">
    <text evidence="1">The sequence shown here is derived from an EMBL/GenBank/DDBJ whole genome shotgun (WGS) entry which is preliminary data.</text>
</comment>
<evidence type="ECO:0000313" key="1">
    <source>
        <dbReference type="EMBL" id="CAD8090896.1"/>
    </source>
</evidence>